<dbReference type="PANTHER" id="PTHR43818:SF5">
    <property type="entry name" value="OXIDOREDUCTASE FAMILY PROTEIN"/>
    <property type="match status" value="1"/>
</dbReference>
<dbReference type="InterPro" id="IPR000683">
    <property type="entry name" value="Gfo/Idh/MocA-like_OxRdtase_N"/>
</dbReference>
<dbReference type="Gene3D" id="3.40.50.720">
    <property type="entry name" value="NAD(P)-binding Rossmann-like Domain"/>
    <property type="match status" value="1"/>
</dbReference>
<dbReference type="InterPro" id="IPR036291">
    <property type="entry name" value="NAD(P)-bd_dom_sf"/>
</dbReference>
<dbReference type="SUPFAM" id="SSF51735">
    <property type="entry name" value="NAD(P)-binding Rossmann-fold domains"/>
    <property type="match status" value="1"/>
</dbReference>
<name>A0A1H2RGI3_9FLAO</name>
<accession>A0A1H2RGI3</accession>
<feature type="domain" description="Gfo/Idh/MocA-like oxidoreductase N-terminal" evidence="1">
    <location>
        <begin position="39"/>
        <end position="161"/>
    </location>
</feature>
<dbReference type="OrthoDB" id="127583at2"/>
<organism evidence="2 3">
    <name type="scientific">Lutibacter oricola</name>
    <dbReference type="NCBI Taxonomy" id="762486"/>
    <lineage>
        <taxon>Bacteria</taxon>
        <taxon>Pseudomonadati</taxon>
        <taxon>Bacteroidota</taxon>
        <taxon>Flavobacteriia</taxon>
        <taxon>Flavobacteriales</taxon>
        <taxon>Flavobacteriaceae</taxon>
        <taxon>Lutibacter</taxon>
    </lineage>
</organism>
<dbReference type="Proteomes" id="UP000199595">
    <property type="component" value="Unassembled WGS sequence"/>
</dbReference>
<dbReference type="Gene3D" id="3.30.360.10">
    <property type="entry name" value="Dihydrodipicolinate Reductase, domain 2"/>
    <property type="match status" value="1"/>
</dbReference>
<keyword evidence="3" id="KW-1185">Reference proteome</keyword>
<evidence type="ECO:0000313" key="2">
    <source>
        <dbReference type="EMBL" id="SDW18566.1"/>
    </source>
</evidence>
<dbReference type="AlphaFoldDB" id="A0A1H2RGI3"/>
<evidence type="ECO:0000259" key="1">
    <source>
        <dbReference type="Pfam" id="PF01408"/>
    </source>
</evidence>
<protein>
    <submittedName>
        <fullName evidence="2">Predicted dehydrogenase</fullName>
    </submittedName>
</protein>
<reference evidence="3" key="1">
    <citation type="submission" date="2016-10" db="EMBL/GenBank/DDBJ databases">
        <authorList>
            <person name="Varghese N."/>
            <person name="Submissions S."/>
        </authorList>
    </citation>
    <scope>NUCLEOTIDE SEQUENCE [LARGE SCALE GENOMIC DNA]</scope>
    <source>
        <strain evidence="3">DSM 24956</strain>
    </source>
</reference>
<dbReference type="GO" id="GO:0000166">
    <property type="term" value="F:nucleotide binding"/>
    <property type="evidence" value="ECO:0007669"/>
    <property type="project" value="InterPro"/>
</dbReference>
<dbReference type="Pfam" id="PF01408">
    <property type="entry name" value="GFO_IDH_MocA"/>
    <property type="match status" value="1"/>
</dbReference>
<gene>
    <name evidence="2" type="ORF">SAMN05444411_101237</name>
</gene>
<dbReference type="STRING" id="762486.SAMN05444411_101237"/>
<proteinExistence type="predicted"/>
<dbReference type="SUPFAM" id="SSF55347">
    <property type="entry name" value="Glyceraldehyde-3-phosphate dehydrogenase-like, C-terminal domain"/>
    <property type="match status" value="1"/>
</dbReference>
<sequence length="444" mass="48737">MERRDFIRNSALAGAGIITSSGVLANGLGFHNNSVGALKIAYIGCGGRGARAVKAALDLDIPTELVAMADLFKDKMDGKEKVLLNNVKDKSRIKVTEETKFTGFQGYKDAIALADVVFITTPAAFKPTIFAEAIKQGKHVFIEKPVCVDSVGFKQIIAAASLAKQNNLYVAGGLQRRYSTGYQAVVNEIHNGAIGDILSAECYWMGGPIGDLSRPRKEHWTEMEFQNRHWRSFAWVSGGNVEEYHVHNIDIVNWVLQESHPQSVLAMGGKSPDKNFSGSLGGFDSLISNFKYKNDVSVHSYSRNIPNCKNKNGEYFYGTKGKCVIAGGAKIYNHKGKEIFSASSKEHGRFHGAHDTVQKVLMESIYHNKKYFNDAFYAAESSMTGAFGRMSGWSGKEMKWDKAIESKVTLFDYTDGTSMNSTPPVLPDTLGNYPVPTPGKTIVI</sequence>
<dbReference type="RefSeq" id="WP_090118873.1">
    <property type="nucleotide sequence ID" value="NZ_FNNJ01000001.1"/>
</dbReference>
<dbReference type="EMBL" id="FNNJ01000001">
    <property type="protein sequence ID" value="SDW18566.1"/>
    <property type="molecule type" value="Genomic_DNA"/>
</dbReference>
<dbReference type="PANTHER" id="PTHR43818">
    <property type="entry name" value="BCDNA.GH03377"/>
    <property type="match status" value="1"/>
</dbReference>
<evidence type="ECO:0000313" key="3">
    <source>
        <dbReference type="Proteomes" id="UP000199595"/>
    </source>
</evidence>
<dbReference type="InterPro" id="IPR050463">
    <property type="entry name" value="Gfo/Idh/MocA_oxidrdct_glycsds"/>
</dbReference>